<gene>
    <name evidence="10" type="ORF">JI75_02080</name>
</gene>
<keyword evidence="4" id="KW-0547">Nucleotide-binding</keyword>
<dbReference type="InterPro" id="IPR050055">
    <property type="entry name" value="EF-Tu_GTPase"/>
</dbReference>
<dbReference type="RefSeq" id="WP_039688353.1">
    <property type="nucleotide sequence ID" value="NZ_CP009302.1"/>
</dbReference>
<evidence type="ECO:0000256" key="3">
    <source>
        <dbReference type="ARBA" id="ARBA00022490"/>
    </source>
</evidence>
<dbReference type="Gene3D" id="1.10.10.10">
    <property type="entry name" value="Winged helix-like DNA-binding domain superfamily/Winged helix DNA-binding domain"/>
    <property type="match status" value="1"/>
</dbReference>
<dbReference type="Gene3D" id="3.40.50.300">
    <property type="entry name" value="P-loop containing nucleotide triphosphate hydrolases"/>
    <property type="match status" value="1"/>
</dbReference>
<evidence type="ECO:0000256" key="7">
    <source>
        <dbReference type="ARBA" id="ARBA00025526"/>
    </source>
</evidence>
<dbReference type="PANTHER" id="PTHR43721:SF22">
    <property type="entry name" value="ELONGATION FACTOR TU, MITOCHONDRIAL"/>
    <property type="match status" value="1"/>
</dbReference>
<dbReference type="PRINTS" id="PR00315">
    <property type="entry name" value="ELONGATNFCT"/>
</dbReference>
<dbReference type="InterPro" id="IPR015191">
    <property type="entry name" value="SelB_WHD4"/>
</dbReference>
<evidence type="ECO:0000259" key="9">
    <source>
        <dbReference type="PROSITE" id="PS51722"/>
    </source>
</evidence>
<evidence type="ECO:0000256" key="1">
    <source>
        <dbReference type="ARBA" id="ARBA00004496"/>
    </source>
</evidence>
<dbReference type="InterPro" id="IPR027417">
    <property type="entry name" value="P-loop_NTPase"/>
</dbReference>
<name>A0A0A8B2M5_9ACTN</name>
<keyword evidence="10" id="KW-0251">Elongation factor</keyword>
<keyword evidence="3" id="KW-0963">Cytoplasm</keyword>
<dbReference type="InterPro" id="IPR031157">
    <property type="entry name" value="G_TR_CS"/>
</dbReference>
<comment type="function">
    <text evidence="7">Translation factor necessary for the incorporation of selenocysteine into proteins. It probably replaces EF-Tu for the insertion of selenocysteine directed by the UGA codon. SelB binds GTP and GDP.</text>
</comment>
<dbReference type="HOGENOM" id="CLU_023030_3_0_11"/>
<dbReference type="InterPro" id="IPR000795">
    <property type="entry name" value="T_Tr_GTP-bd_dom"/>
</dbReference>
<dbReference type="Gene3D" id="2.40.30.10">
    <property type="entry name" value="Translation factors"/>
    <property type="match status" value="1"/>
</dbReference>
<reference evidence="11" key="1">
    <citation type="submission" date="2014-08" db="EMBL/GenBank/DDBJ databases">
        <title>Coriobacteriaceae sp. complete genome.</title>
        <authorList>
            <person name="Looft T."/>
            <person name="Bayles D.O."/>
            <person name="Stanton T.B."/>
        </authorList>
    </citation>
    <scope>NUCLEOTIDE SEQUENCE [LARGE SCALE GENOMIC DNA]</scope>
    <source>
        <strain evidence="11">68-1-3</strain>
    </source>
</reference>
<evidence type="ECO:0000256" key="2">
    <source>
        <dbReference type="ARBA" id="ARBA00015953"/>
    </source>
</evidence>
<dbReference type="CDD" id="cd15491">
    <property type="entry name" value="selB_III"/>
    <property type="match status" value="1"/>
</dbReference>
<reference evidence="10 11" key="2">
    <citation type="journal article" date="2015" name="Genome Announc.">
        <title>Complete Genome Sequence of Coriobacteriaceae Strain 68-1-3, a Novel Mucus-Degrading Isolate from the Swine Intestinal Tract.</title>
        <authorList>
            <person name="Looft T."/>
            <person name="Bayles D.O."/>
            <person name="Alt D.P."/>
            <person name="Stanton T.B."/>
        </authorList>
    </citation>
    <scope>NUCLEOTIDE SEQUENCE [LARGE SCALE GENOMIC DNA]</scope>
    <source>
        <strain evidence="10 11">68-1-3</strain>
    </source>
</reference>
<dbReference type="PANTHER" id="PTHR43721">
    <property type="entry name" value="ELONGATION FACTOR TU-RELATED"/>
    <property type="match status" value="1"/>
</dbReference>
<dbReference type="Pfam" id="PF09107">
    <property type="entry name" value="WHD_3rd_SelB"/>
    <property type="match status" value="1"/>
</dbReference>
<dbReference type="InterPro" id="IPR005225">
    <property type="entry name" value="Small_GTP-bd"/>
</dbReference>
<dbReference type="GO" id="GO:0003746">
    <property type="term" value="F:translation elongation factor activity"/>
    <property type="evidence" value="ECO:0007669"/>
    <property type="project" value="UniProtKB-KW"/>
</dbReference>
<dbReference type="PROSITE" id="PS00301">
    <property type="entry name" value="G_TR_1"/>
    <property type="match status" value="1"/>
</dbReference>
<dbReference type="GO" id="GO:0001514">
    <property type="term" value="P:selenocysteine incorporation"/>
    <property type="evidence" value="ECO:0007669"/>
    <property type="project" value="InterPro"/>
</dbReference>
<dbReference type="KEGG" id="cbac:JI75_02080"/>
<evidence type="ECO:0000256" key="6">
    <source>
        <dbReference type="ARBA" id="ARBA00023134"/>
    </source>
</evidence>
<dbReference type="InterPro" id="IPR057335">
    <property type="entry name" value="Beta-barrel_SelB"/>
</dbReference>
<dbReference type="SUPFAM" id="SSF50465">
    <property type="entry name" value="EF-Tu/eEF-1alpha/eIF2-gamma C-terminal domain"/>
    <property type="match status" value="1"/>
</dbReference>
<dbReference type="InterPro" id="IPR036390">
    <property type="entry name" value="WH_DNA-bd_sf"/>
</dbReference>
<dbReference type="EMBL" id="CP009302">
    <property type="protein sequence ID" value="AJC11650.1"/>
    <property type="molecule type" value="Genomic_DNA"/>
</dbReference>
<dbReference type="SUPFAM" id="SSF52540">
    <property type="entry name" value="P-loop containing nucleoside triphosphate hydrolases"/>
    <property type="match status" value="1"/>
</dbReference>
<dbReference type="Proteomes" id="UP000031121">
    <property type="component" value="Chromosome"/>
</dbReference>
<dbReference type="STRING" id="1531429.JI75_02080"/>
<dbReference type="InterPro" id="IPR036388">
    <property type="entry name" value="WH-like_DNA-bd_sf"/>
</dbReference>
<sequence>MAATRKVLGTAGHIDHGKSSLIQALTGTDPDRLAEEKERGITIELGFAQLQLSDGTSMGVVDVPGHERFVRQMISGSTGIDIALLCIAADDGIMPQTREHVAVLELLAVPSCVVALTKSDRVDEEWIEMVSSDIRAYLADTPFADAPIVPTSARTGYGLDRLRSALAAEAEKGSSIHENPYARMPVDRVFTVKGAGTVVTGTLWSGSVKVDDELQVLPSKAISRVRSIQHHDQAANEASPGERTALNLSSFTVDDVRPGDFLVTPHSIEPTDRFDTRFTYLCPLKEGKPLATGTRIRIAHGTKETFGRLLLADGLQEIKPNESAYAQIRLEEDLPLSSGDRYIARSYSPVAVIGGGIALTCHPRRRTNLSALDRALLEALERGDYQQAASKAAQAQTLPFSLDDIARTASVPEPLAKTVLEGLVESGALSQLRSGSREFFVTRAAIQKTMGAIENALLAFHAKNPNEPGVHKNDLLLRCGLSMSQAAFDALLDIAAQSGKVVIDSGAVSHPKAGAGAKAAESKAAESILAVLEKERFTPPAIPSLFEQAGVKDHSLAYRALGALERQGDVVRVGKELAFSKESFDQLVSLTRSHLGECGSATVAELKDRLGISRKYAVPLLEEFDARGITKRSGDARVLG</sequence>
<dbReference type="InterPro" id="IPR004535">
    <property type="entry name" value="Transl_elong_SelB"/>
</dbReference>
<dbReference type="Pfam" id="PF25461">
    <property type="entry name" value="Beta-barrel_SelB"/>
    <property type="match status" value="1"/>
</dbReference>
<keyword evidence="6" id="KW-0342">GTP-binding</keyword>
<dbReference type="GO" id="GO:0003924">
    <property type="term" value="F:GTPase activity"/>
    <property type="evidence" value="ECO:0007669"/>
    <property type="project" value="InterPro"/>
</dbReference>
<dbReference type="Gene3D" id="1.10.10.2770">
    <property type="match status" value="1"/>
</dbReference>
<dbReference type="CDD" id="cd04171">
    <property type="entry name" value="SelB"/>
    <property type="match status" value="1"/>
</dbReference>
<dbReference type="CDD" id="cd03696">
    <property type="entry name" value="SelB_II"/>
    <property type="match status" value="1"/>
</dbReference>
<dbReference type="NCBIfam" id="TIGR00231">
    <property type="entry name" value="small_GTP"/>
    <property type="match status" value="1"/>
</dbReference>
<evidence type="ECO:0000256" key="8">
    <source>
        <dbReference type="ARBA" id="ARBA00031615"/>
    </source>
</evidence>
<evidence type="ECO:0000256" key="5">
    <source>
        <dbReference type="ARBA" id="ARBA00022917"/>
    </source>
</evidence>
<dbReference type="InterPro" id="IPR009000">
    <property type="entry name" value="Transl_B-barrel_sf"/>
</dbReference>
<dbReference type="GO" id="GO:0003723">
    <property type="term" value="F:RNA binding"/>
    <property type="evidence" value="ECO:0007669"/>
    <property type="project" value="InterPro"/>
</dbReference>
<dbReference type="Pfam" id="PF03144">
    <property type="entry name" value="GTP_EFTU_D2"/>
    <property type="match status" value="1"/>
</dbReference>
<dbReference type="GO" id="GO:0005525">
    <property type="term" value="F:GTP binding"/>
    <property type="evidence" value="ECO:0007669"/>
    <property type="project" value="UniProtKB-KW"/>
</dbReference>
<keyword evidence="11" id="KW-1185">Reference proteome</keyword>
<feature type="domain" description="Tr-type G" evidence="9">
    <location>
        <begin position="3"/>
        <end position="176"/>
    </location>
</feature>
<proteinExistence type="predicted"/>
<dbReference type="OrthoDB" id="9803139at2"/>
<dbReference type="SUPFAM" id="SSF50447">
    <property type="entry name" value="Translation proteins"/>
    <property type="match status" value="1"/>
</dbReference>
<dbReference type="PROSITE" id="PS51722">
    <property type="entry name" value="G_TR_2"/>
    <property type="match status" value="1"/>
</dbReference>
<protein>
    <recommendedName>
        <fullName evidence="2">Selenocysteine-specific elongation factor</fullName>
    </recommendedName>
    <alternativeName>
        <fullName evidence="8">SelB translation factor</fullName>
    </alternativeName>
</protein>
<keyword evidence="5" id="KW-0648">Protein biosynthesis</keyword>
<dbReference type="SUPFAM" id="SSF46785">
    <property type="entry name" value="Winged helix' DNA-binding domain"/>
    <property type="match status" value="3"/>
</dbReference>
<dbReference type="InterPro" id="IPR004161">
    <property type="entry name" value="EFTu-like_2"/>
</dbReference>
<dbReference type="AlphaFoldDB" id="A0A0A8B2M5"/>
<evidence type="ECO:0000313" key="11">
    <source>
        <dbReference type="Proteomes" id="UP000031121"/>
    </source>
</evidence>
<dbReference type="Pfam" id="PF09106">
    <property type="entry name" value="WHD_2nd_SelB"/>
    <property type="match status" value="1"/>
</dbReference>
<organism evidence="10 11">
    <name type="scientific">Berryella intestinalis</name>
    <dbReference type="NCBI Taxonomy" id="1531429"/>
    <lineage>
        <taxon>Bacteria</taxon>
        <taxon>Bacillati</taxon>
        <taxon>Actinomycetota</taxon>
        <taxon>Coriobacteriia</taxon>
        <taxon>Eggerthellales</taxon>
        <taxon>Eggerthellaceae</taxon>
        <taxon>Berryella</taxon>
    </lineage>
</organism>
<evidence type="ECO:0000256" key="4">
    <source>
        <dbReference type="ARBA" id="ARBA00022741"/>
    </source>
</evidence>
<dbReference type="InterPro" id="IPR015190">
    <property type="entry name" value="Elong_fac_SelB-wing-hlx_typ-2"/>
</dbReference>
<dbReference type="NCBIfam" id="TIGR00475">
    <property type="entry name" value="selB"/>
    <property type="match status" value="1"/>
</dbReference>
<dbReference type="GO" id="GO:0005829">
    <property type="term" value="C:cytosol"/>
    <property type="evidence" value="ECO:0007669"/>
    <property type="project" value="TreeGrafter"/>
</dbReference>
<dbReference type="InterPro" id="IPR009001">
    <property type="entry name" value="Transl_elong_EF1A/Init_IF2_C"/>
</dbReference>
<evidence type="ECO:0000313" key="10">
    <source>
        <dbReference type="EMBL" id="AJC11650.1"/>
    </source>
</evidence>
<accession>A0A0A8B2M5</accession>
<comment type="subcellular location">
    <subcellularLocation>
        <location evidence="1">Cytoplasm</location>
    </subcellularLocation>
</comment>
<dbReference type="Pfam" id="PF00009">
    <property type="entry name" value="GTP_EFTU"/>
    <property type="match status" value="1"/>
</dbReference>